<proteinExistence type="predicted"/>
<reference evidence="2 3" key="1">
    <citation type="journal article" date="2021" name="ISME Commun">
        <title>Automated analysis of genomic sequences facilitates high-throughput and comprehensive description of bacteria.</title>
        <authorList>
            <person name="Hitch T.C.A."/>
        </authorList>
    </citation>
    <scope>NUCLEOTIDE SEQUENCE [LARGE SCALE GENOMIC DNA]</scope>
    <source>
        <strain evidence="3">f_CCE</strain>
    </source>
</reference>
<keyword evidence="1" id="KW-1133">Transmembrane helix</keyword>
<name>A0ABT2V2K6_9FIRM</name>
<gene>
    <name evidence="2" type="ORF">OCV69_14505</name>
</gene>
<feature type="transmembrane region" description="Helical" evidence="1">
    <location>
        <begin position="43"/>
        <end position="61"/>
    </location>
</feature>
<evidence type="ECO:0000313" key="3">
    <source>
        <dbReference type="Proteomes" id="UP001652395"/>
    </source>
</evidence>
<sequence>MDSLLSQLGLYDFWGTLFPGLVGITILIPILPDRITQENKQVFWHSLIIYIIASYLLGILLHETGHWAQEKILYKKLKKNGEPCDNFLLDNSELKMDEKEVYLELYVKWAQSKHLPLTPTRSTCRLFFNYCDYYIQSKKNHAQASRMQSLYGMSRSLFVYFFIMLPVFFYKLYFVAAFMSFVVSLIFLNRAYRFNLIRLKVVMRTYCIELASSQ</sequence>
<keyword evidence="3" id="KW-1185">Reference proteome</keyword>
<keyword evidence="1" id="KW-0472">Membrane</keyword>
<feature type="transmembrane region" description="Helical" evidence="1">
    <location>
        <begin position="157"/>
        <end position="188"/>
    </location>
</feature>
<evidence type="ECO:0000313" key="2">
    <source>
        <dbReference type="EMBL" id="MCU6801125.1"/>
    </source>
</evidence>
<protein>
    <submittedName>
        <fullName evidence="2">Uncharacterized protein</fullName>
    </submittedName>
</protein>
<keyword evidence="1" id="KW-0812">Transmembrane</keyword>
<dbReference type="Proteomes" id="UP001652395">
    <property type="component" value="Unassembled WGS sequence"/>
</dbReference>
<organism evidence="2 3">
    <name type="scientific">Alitiscatomonas aceti</name>
    <dbReference type="NCBI Taxonomy" id="2981724"/>
    <lineage>
        <taxon>Bacteria</taxon>
        <taxon>Bacillati</taxon>
        <taxon>Bacillota</taxon>
        <taxon>Clostridia</taxon>
        <taxon>Lachnospirales</taxon>
        <taxon>Lachnospiraceae</taxon>
        <taxon>Alitiscatomonas</taxon>
    </lineage>
</organism>
<feature type="transmembrane region" description="Helical" evidence="1">
    <location>
        <begin position="13"/>
        <end position="31"/>
    </location>
</feature>
<dbReference type="RefSeq" id="WP_158360025.1">
    <property type="nucleotide sequence ID" value="NZ_JAOQJF010000040.1"/>
</dbReference>
<accession>A0ABT2V2K6</accession>
<comment type="caution">
    <text evidence="2">The sequence shown here is derived from an EMBL/GenBank/DDBJ whole genome shotgun (WGS) entry which is preliminary data.</text>
</comment>
<dbReference type="EMBL" id="JAOQJF010000040">
    <property type="protein sequence ID" value="MCU6801125.1"/>
    <property type="molecule type" value="Genomic_DNA"/>
</dbReference>
<evidence type="ECO:0000256" key="1">
    <source>
        <dbReference type="SAM" id="Phobius"/>
    </source>
</evidence>